<dbReference type="CDD" id="cd00087">
    <property type="entry name" value="FReD"/>
    <property type="match status" value="1"/>
</dbReference>
<keyword evidence="1" id="KW-0732">Signal</keyword>
<dbReference type="InterPro" id="IPR050373">
    <property type="entry name" value="Fibrinogen_C-term_domain"/>
</dbReference>
<evidence type="ECO:0000256" key="1">
    <source>
        <dbReference type="SAM" id="SignalP"/>
    </source>
</evidence>
<dbReference type="GO" id="GO:0005615">
    <property type="term" value="C:extracellular space"/>
    <property type="evidence" value="ECO:0007669"/>
    <property type="project" value="TreeGrafter"/>
</dbReference>
<protein>
    <recommendedName>
        <fullName evidence="2">Fibrinogen C-terminal domain-containing protein</fullName>
    </recommendedName>
</protein>
<dbReference type="PANTHER" id="PTHR19143:SF458">
    <property type="entry name" value="FIBRINOGEN C-TERMINAL DOMAIN-CONTAINING PROTEIN-RELATED"/>
    <property type="match status" value="1"/>
</dbReference>
<accession>B4MUR3</accession>
<organism evidence="3 4">
    <name type="scientific">Drosophila willistoni</name>
    <name type="common">Fruit fly</name>
    <dbReference type="NCBI Taxonomy" id="7260"/>
    <lineage>
        <taxon>Eukaryota</taxon>
        <taxon>Metazoa</taxon>
        <taxon>Ecdysozoa</taxon>
        <taxon>Arthropoda</taxon>
        <taxon>Hexapoda</taxon>
        <taxon>Insecta</taxon>
        <taxon>Pterygota</taxon>
        <taxon>Neoptera</taxon>
        <taxon>Endopterygota</taxon>
        <taxon>Diptera</taxon>
        <taxon>Brachycera</taxon>
        <taxon>Muscomorpha</taxon>
        <taxon>Ephydroidea</taxon>
        <taxon>Drosophilidae</taxon>
        <taxon>Drosophila</taxon>
        <taxon>Sophophora</taxon>
    </lineage>
</organism>
<evidence type="ECO:0000313" key="3">
    <source>
        <dbReference type="EMBL" id="EDW76258.2"/>
    </source>
</evidence>
<dbReference type="PROSITE" id="PS51406">
    <property type="entry name" value="FIBRINOGEN_C_2"/>
    <property type="match status" value="1"/>
</dbReference>
<feature type="domain" description="Fibrinogen C-terminal" evidence="2">
    <location>
        <begin position="37"/>
        <end position="249"/>
    </location>
</feature>
<dbReference type="Proteomes" id="UP000007798">
    <property type="component" value="Unassembled WGS sequence"/>
</dbReference>
<sequence length="249" mass="28397">MKVLSYLIVLGCLLISCHTSYGERISMESEENAISGKSLAPGYKSCPQRLGANNIVQIEVPGLWPFYVSCESNIAGPGWIVIARRSNDKTNFFLKWEEYKHGFGELSGDFFLGLDKIHAITGTQNHELYIHLEDFEGQTRYARYDQFYIENENMQYQLTKANGFSGDAGNGLDYQKGMKFSTYDKDHTGHCAVDRMGAWWYNGCANSNLFALYLGGEYSTALEAKGMHWKSWRGLRYAYKRMVMMVRPT</sequence>
<dbReference type="OrthoDB" id="6145874at2759"/>
<dbReference type="PANTHER" id="PTHR19143">
    <property type="entry name" value="FIBRINOGEN/TENASCIN/ANGIOPOEITIN"/>
    <property type="match status" value="1"/>
</dbReference>
<evidence type="ECO:0000259" key="2">
    <source>
        <dbReference type="PROSITE" id="PS51406"/>
    </source>
</evidence>
<dbReference type="PROSITE" id="PS51257">
    <property type="entry name" value="PROKAR_LIPOPROTEIN"/>
    <property type="match status" value="1"/>
</dbReference>
<dbReference type="SUPFAM" id="SSF56496">
    <property type="entry name" value="Fibrinogen C-terminal domain-like"/>
    <property type="match status" value="1"/>
</dbReference>
<dbReference type="AlphaFoldDB" id="B4MUR3"/>
<dbReference type="HOGENOM" id="CLU_038628_6_0_1"/>
<dbReference type="InterPro" id="IPR014716">
    <property type="entry name" value="Fibrinogen_a/b/g_C_1"/>
</dbReference>
<dbReference type="SMART" id="SM00186">
    <property type="entry name" value="FBG"/>
    <property type="match status" value="1"/>
</dbReference>
<dbReference type="eggNOG" id="KOG2579">
    <property type="taxonomic scope" value="Eukaryota"/>
</dbReference>
<dbReference type="InParanoid" id="B4MUR3"/>
<dbReference type="KEGG" id="dwi:6642022"/>
<dbReference type="EMBL" id="CH963857">
    <property type="protein sequence ID" value="EDW76258.2"/>
    <property type="molecule type" value="Genomic_DNA"/>
</dbReference>
<feature type="chain" id="PRO_5006458061" description="Fibrinogen C-terminal domain-containing protein" evidence="1">
    <location>
        <begin position="23"/>
        <end position="249"/>
    </location>
</feature>
<gene>
    <name evidence="3" type="primary">Dwil\GK15362</name>
    <name evidence="3" type="ORF">Dwil_GK15362</name>
</gene>
<proteinExistence type="predicted"/>
<dbReference type="InterPro" id="IPR036056">
    <property type="entry name" value="Fibrinogen-like_C"/>
</dbReference>
<feature type="signal peptide" evidence="1">
    <location>
        <begin position="1"/>
        <end position="22"/>
    </location>
</feature>
<name>B4MUR3_DROWI</name>
<dbReference type="InterPro" id="IPR002181">
    <property type="entry name" value="Fibrinogen_a/b/g_C_dom"/>
</dbReference>
<reference evidence="3 4" key="1">
    <citation type="journal article" date="2007" name="Nature">
        <title>Evolution of genes and genomes on the Drosophila phylogeny.</title>
        <authorList>
            <consortium name="Drosophila 12 Genomes Consortium"/>
            <person name="Clark A.G."/>
            <person name="Eisen M.B."/>
            <person name="Smith D.R."/>
            <person name="Bergman C.M."/>
            <person name="Oliver B."/>
            <person name="Markow T.A."/>
            <person name="Kaufman T.C."/>
            <person name="Kellis M."/>
            <person name="Gelbart W."/>
            <person name="Iyer V.N."/>
            <person name="Pollard D.A."/>
            <person name="Sackton T.B."/>
            <person name="Larracuente A.M."/>
            <person name="Singh N.D."/>
            <person name="Abad J.P."/>
            <person name="Abt D.N."/>
            <person name="Adryan B."/>
            <person name="Aguade M."/>
            <person name="Akashi H."/>
            <person name="Anderson W.W."/>
            <person name="Aquadro C.F."/>
            <person name="Ardell D.H."/>
            <person name="Arguello R."/>
            <person name="Artieri C.G."/>
            <person name="Barbash D.A."/>
            <person name="Barker D."/>
            <person name="Barsanti P."/>
            <person name="Batterham P."/>
            <person name="Batzoglou S."/>
            <person name="Begun D."/>
            <person name="Bhutkar A."/>
            <person name="Blanco E."/>
            <person name="Bosak S.A."/>
            <person name="Bradley R.K."/>
            <person name="Brand A.D."/>
            <person name="Brent M.R."/>
            <person name="Brooks A.N."/>
            <person name="Brown R.H."/>
            <person name="Butlin R.K."/>
            <person name="Caggese C."/>
            <person name="Calvi B.R."/>
            <person name="Bernardo de Carvalho A."/>
            <person name="Caspi A."/>
            <person name="Castrezana S."/>
            <person name="Celniker S.E."/>
            <person name="Chang J.L."/>
            <person name="Chapple C."/>
            <person name="Chatterji S."/>
            <person name="Chinwalla A."/>
            <person name="Civetta A."/>
            <person name="Clifton S.W."/>
            <person name="Comeron J.M."/>
            <person name="Costello J.C."/>
            <person name="Coyne J.A."/>
            <person name="Daub J."/>
            <person name="David R.G."/>
            <person name="Delcher A.L."/>
            <person name="Delehaunty K."/>
            <person name="Do C.B."/>
            <person name="Ebling H."/>
            <person name="Edwards K."/>
            <person name="Eickbush T."/>
            <person name="Evans J.D."/>
            <person name="Filipski A."/>
            <person name="Findeiss S."/>
            <person name="Freyhult E."/>
            <person name="Fulton L."/>
            <person name="Fulton R."/>
            <person name="Garcia A.C."/>
            <person name="Gardiner A."/>
            <person name="Garfield D.A."/>
            <person name="Garvin B.E."/>
            <person name="Gibson G."/>
            <person name="Gilbert D."/>
            <person name="Gnerre S."/>
            <person name="Godfrey J."/>
            <person name="Good R."/>
            <person name="Gotea V."/>
            <person name="Gravely B."/>
            <person name="Greenberg A.J."/>
            <person name="Griffiths-Jones S."/>
            <person name="Gross S."/>
            <person name="Guigo R."/>
            <person name="Gustafson E.A."/>
            <person name="Haerty W."/>
            <person name="Hahn M.W."/>
            <person name="Halligan D.L."/>
            <person name="Halpern A.L."/>
            <person name="Halter G.M."/>
            <person name="Han M.V."/>
            <person name="Heger A."/>
            <person name="Hillier L."/>
            <person name="Hinrichs A.S."/>
            <person name="Holmes I."/>
            <person name="Hoskins R.A."/>
            <person name="Hubisz M.J."/>
            <person name="Hultmark D."/>
            <person name="Huntley M.A."/>
            <person name="Jaffe D.B."/>
            <person name="Jagadeeshan S."/>
            <person name="Jeck W.R."/>
            <person name="Johnson J."/>
            <person name="Jones C.D."/>
            <person name="Jordan W.C."/>
            <person name="Karpen G.H."/>
            <person name="Kataoka E."/>
            <person name="Keightley P.D."/>
            <person name="Kheradpour P."/>
            <person name="Kirkness E.F."/>
            <person name="Koerich L.B."/>
            <person name="Kristiansen K."/>
            <person name="Kudrna D."/>
            <person name="Kulathinal R.J."/>
            <person name="Kumar S."/>
            <person name="Kwok R."/>
            <person name="Lander E."/>
            <person name="Langley C.H."/>
            <person name="Lapoint R."/>
            <person name="Lazzaro B.P."/>
            <person name="Lee S.J."/>
            <person name="Levesque L."/>
            <person name="Li R."/>
            <person name="Lin C.F."/>
            <person name="Lin M.F."/>
            <person name="Lindblad-Toh K."/>
            <person name="Llopart A."/>
            <person name="Long M."/>
            <person name="Low L."/>
            <person name="Lozovsky E."/>
            <person name="Lu J."/>
            <person name="Luo M."/>
            <person name="Machado C.A."/>
            <person name="Makalowski W."/>
            <person name="Marzo M."/>
            <person name="Matsuda M."/>
            <person name="Matzkin L."/>
            <person name="McAllister B."/>
            <person name="McBride C.S."/>
            <person name="McKernan B."/>
            <person name="McKernan K."/>
            <person name="Mendez-Lago M."/>
            <person name="Minx P."/>
            <person name="Mollenhauer M.U."/>
            <person name="Montooth K."/>
            <person name="Mount S.M."/>
            <person name="Mu X."/>
            <person name="Myers E."/>
            <person name="Negre B."/>
            <person name="Newfeld S."/>
            <person name="Nielsen R."/>
            <person name="Noor M.A."/>
            <person name="O'Grady P."/>
            <person name="Pachter L."/>
            <person name="Papaceit M."/>
            <person name="Parisi M.J."/>
            <person name="Parisi M."/>
            <person name="Parts L."/>
            <person name="Pedersen J.S."/>
            <person name="Pesole G."/>
            <person name="Phillippy A.M."/>
            <person name="Ponting C.P."/>
            <person name="Pop M."/>
            <person name="Porcelli D."/>
            <person name="Powell J.R."/>
            <person name="Prohaska S."/>
            <person name="Pruitt K."/>
            <person name="Puig M."/>
            <person name="Quesneville H."/>
            <person name="Ram K.R."/>
            <person name="Rand D."/>
            <person name="Rasmussen M.D."/>
            <person name="Reed L.K."/>
            <person name="Reenan R."/>
            <person name="Reily A."/>
            <person name="Remington K.A."/>
            <person name="Rieger T.T."/>
            <person name="Ritchie M.G."/>
            <person name="Robin C."/>
            <person name="Rogers Y.H."/>
            <person name="Rohde C."/>
            <person name="Rozas J."/>
            <person name="Rubenfield M.J."/>
            <person name="Ruiz A."/>
            <person name="Russo S."/>
            <person name="Salzberg S.L."/>
            <person name="Sanchez-Gracia A."/>
            <person name="Saranga D.J."/>
            <person name="Sato H."/>
            <person name="Schaeffer S.W."/>
            <person name="Schatz M.C."/>
            <person name="Schlenke T."/>
            <person name="Schwartz R."/>
            <person name="Segarra C."/>
            <person name="Singh R.S."/>
            <person name="Sirot L."/>
            <person name="Sirota M."/>
            <person name="Sisneros N.B."/>
            <person name="Smith C.D."/>
            <person name="Smith T.F."/>
            <person name="Spieth J."/>
            <person name="Stage D.E."/>
            <person name="Stark A."/>
            <person name="Stephan W."/>
            <person name="Strausberg R.L."/>
            <person name="Strempel S."/>
            <person name="Sturgill D."/>
            <person name="Sutton G."/>
            <person name="Sutton G.G."/>
            <person name="Tao W."/>
            <person name="Teichmann S."/>
            <person name="Tobari Y.N."/>
            <person name="Tomimura Y."/>
            <person name="Tsolas J.M."/>
            <person name="Valente V.L."/>
            <person name="Venter E."/>
            <person name="Venter J.C."/>
            <person name="Vicario S."/>
            <person name="Vieira F.G."/>
            <person name="Vilella A.J."/>
            <person name="Villasante A."/>
            <person name="Walenz B."/>
            <person name="Wang J."/>
            <person name="Wasserman M."/>
            <person name="Watts T."/>
            <person name="Wilson D."/>
            <person name="Wilson R.K."/>
            <person name="Wing R.A."/>
            <person name="Wolfner M.F."/>
            <person name="Wong A."/>
            <person name="Wong G.K."/>
            <person name="Wu C.I."/>
            <person name="Wu G."/>
            <person name="Yamamoto D."/>
            <person name="Yang H.P."/>
            <person name="Yang S.P."/>
            <person name="Yorke J.A."/>
            <person name="Yoshida K."/>
            <person name="Zdobnov E."/>
            <person name="Zhang P."/>
            <person name="Zhang Y."/>
            <person name="Zimin A.V."/>
            <person name="Baldwin J."/>
            <person name="Abdouelleil A."/>
            <person name="Abdulkadir J."/>
            <person name="Abebe A."/>
            <person name="Abera B."/>
            <person name="Abreu J."/>
            <person name="Acer S.C."/>
            <person name="Aftuck L."/>
            <person name="Alexander A."/>
            <person name="An P."/>
            <person name="Anderson E."/>
            <person name="Anderson S."/>
            <person name="Arachi H."/>
            <person name="Azer M."/>
            <person name="Bachantsang P."/>
            <person name="Barry A."/>
            <person name="Bayul T."/>
            <person name="Berlin A."/>
            <person name="Bessette D."/>
            <person name="Bloom T."/>
            <person name="Blye J."/>
            <person name="Boguslavskiy L."/>
            <person name="Bonnet C."/>
            <person name="Boukhgalter B."/>
            <person name="Bourzgui I."/>
            <person name="Brown A."/>
            <person name="Cahill P."/>
            <person name="Channer S."/>
            <person name="Cheshatsang Y."/>
            <person name="Chuda L."/>
            <person name="Citroen M."/>
            <person name="Collymore A."/>
            <person name="Cooke P."/>
            <person name="Costello M."/>
            <person name="D'Aco K."/>
            <person name="Daza R."/>
            <person name="De Haan G."/>
            <person name="DeGray S."/>
            <person name="DeMaso C."/>
            <person name="Dhargay N."/>
            <person name="Dooley K."/>
            <person name="Dooley E."/>
            <person name="Doricent M."/>
            <person name="Dorje P."/>
            <person name="Dorjee K."/>
            <person name="Dupes A."/>
            <person name="Elong R."/>
            <person name="Falk J."/>
            <person name="Farina A."/>
            <person name="Faro S."/>
            <person name="Ferguson D."/>
            <person name="Fisher S."/>
            <person name="Foley C.D."/>
            <person name="Franke A."/>
            <person name="Friedrich D."/>
            <person name="Gadbois L."/>
            <person name="Gearin G."/>
            <person name="Gearin C.R."/>
            <person name="Giannoukos G."/>
            <person name="Goode T."/>
            <person name="Graham J."/>
            <person name="Grandbois E."/>
            <person name="Grewal S."/>
            <person name="Gyaltsen K."/>
            <person name="Hafez N."/>
            <person name="Hagos B."/>
            <person name="Hall J."/>
            <person name="Henson C."/>
            <person name="Hollinger A."/>
            <person name="Honan T."/>
            <person name="Huard M.D."/>
            <person name="Hughes L."/>
            <person name="Hurhula B."/>
            <person name="Husby M.E."/>
            <person name="Kamat A."/>
            <person name="Kanga B."/>
            <person name="Kashin S."/>
            <person name="Khazanovich D."/>
            <person name="Kisner P."/>
            <person name="Lance K."/>
            <person name="Lara M."/>
            <person name="Lee W."/>
            <person name="Lennon N."/>
            <person name="Letendre F."/>
            <person name="LeVine R."/>
            <person name="Lipovsky A."/>
            <person name="Liu X."/>
            <person name="Liu J."/>
            <person name="Liu S."/>
            <person name="Lokyitsang T."/>
            <person name="Lokyitsang Y."/>
            <person name="Lubonja R."/>
            <person name="Lui A."/>
            <person name="MacDonald P."/>
            <person name="Magnisalis V."/>
            <person name="Maru K."/>
            <person name="Matthews C."/>
            <person name="McCusker W."/>
            <person name="McDonough S."/>
            <person name="Mehta T."/>
            <person name="Meldrim J."/>
            <person name="Meneus L."/>
            <person name="Mihai O."/>
            <person name="Mihalev A."/>
            <person name="Mihova T."/>
            <person name="Mittelman R."/>
            <person name="Mlenga V."/>
            <person name="Montmayeur A."/>
            <person name="Mulrain L."/>
            <person name="Navidi A."/>
            <person name="Naylor J."/>
            <person name="Negash T."/>
            <person name="Nguyen T."/>
            <person name="Nguyen N."/>
            <person name="Nicol R."/>
            <person name="Norbu C."/>
            <person name="Norbu N."/>
            <person name="Novod N."/>
            <person name="O'Neill B."/>
            <person name="Osman S."/>
            <person name="Markiewicz E."/>
            <person name="Oyono O.L."/>
            <person name="Patti C."/>
            <person name="Phunkhang P."/>
            <person name="Pierre F."/>
            <person name="Priest M."/>
            <person name="Raghuraman S."/>
            <person name="Rege F."/>
            <person name="Reyes R."/>
            <person name="Rise C."/>
            <person name="Rogov P."/>
            <person name="Ross K."/>
            <person name="Ryan E."/>
            <person name="Settipalli S."/>
            <person name="Shea T."/>
            <person name="Sherpa N."/>
            <person name="Shi L."/>
            <person name="Shih D."/>
            <person name="Sparrow T."/>
            <person name="Spaulding J."/>
            <person name="Stalker J."/>
            <person name="Stange-Thomann N."/>
            <person name="Stavropoulos S."/>
            <person name="Stone C."/>
            <person name="Strader C."/>
            <person name="Tesfaye S."/>
            <person name="Thomson T."/>
            <person name="Thoulutsang Y."/>
            <person name="Thoulutsang D."/>
            <person name="Topham K."/>
            <person name="Topping I."/>
            <person name="Tsamla T."/>
            <person name="Vassiliev H."/>
            <person name="Vo A."/>
            <person name="Wangchuk T."/>
            <person name="Wangdi T."/>
            <person name="Weiand M."/>
            <person name="Wilkinson J."/>
            <person name="Wilson A."/>
            <person name="Yadav S."/>
            <person name="Young G."/>
            <person name="Yu Q."/>
            <person name="Zembek L."/>
            <person name="Zhong D."/>
            <person name="Zimmer A."/>
            <person name="Zwirko Z."/>
            <person name="Jaffe D.B."/>
            <person name="Alvarez P."/>
            <person name="Brockman W."/>
            <person name="Butler J."/>
            <person name="Chin C."/>
            <person name="Gnerre S."/>
            <person name="Grabherr M."/>
            <person name="Kleber M."/>
            <person name="Mauceli E."/>
            <person name="MacCallum I."/>
        </authorList>
    </citation>
    <scope>NUCLEOTIDE SEQUENCE [LARGE SCALE GENOMIC DNA]</scope>
    <source>
        <strain evidence="4">Tucson 14030-0811.24</strain>
    </source>
</reference>
<dbReference type="Gene3D" id="3.90.215.10">
    <property type="entry name" value="Gamma Fibrinogen, chain A, domain 1"/>
    <property type="match status" value="1"/>
</dbReference>
<keyword evidence="4" id="KW-1185">Reference proteome</keyword>
<dbReference type="STRING" id="7260.B4MUR3"/>
<dbReference type="SMR" id="B4MUR3"/>
<dbReference type="Pfam" id="PF00147">
    <property type="entry name" value="Fibrinogen_C"/>
    <property type="match status" value="1"/>
</dbReference>
<evidence type="ECO:0000313" key="4">
    <source>
        <dbReference type="Proteomes" id="UP000007798"/>
    </source>
</evidence>